<keyword evidence="5" id="KW-1185">Reference proteome</keyword>
<dbReference type="GO" id="GO:0016618">
    <property type="term" value="F:hydroxypyruvate reductase [NAD(P)H] activity"/>
    <property type="evidence" value="ECO:0007669"/>
    <property type="project" value="UniProtKB-EC"/>
</dbReference>
<dbReference type="EMBL" id="CP002583">
    <property type="protein sequence ID" value="ADZ91921.1"/>
    <property type="molecule type" value="Genomic_DNA"/>
</dbReference>
<dbReference type="SUPFAM" id="SSF51735">
    <property type="entry name" value="NAD(P)-binding Rossmann-fold domains"/>
    <property type="match status" value="1"/>
</dbReference>
<dbReference type="Gene3D" id="3.40.50.720">
    <property type="entry name" value="NAD(P)-binding Rossmann-like Domain"/>
    <property type="match status" value="2"/>
</dbReference>
<dbReference type="Proteomes" id="UP000001062">
    <property type="component" value="Chromosome"/>
</dbReference>
<proteinExistence type="predicted"/>
<evidence type="ECO:0000313" key="5">
    <source>
        <dbReference type="Proteomes" id="UP000001062"/>
    </source>
</evidence>
<keyword evidence="4" id="KW-0670">Pyruvate</keyword>
<dbReference type="STRING" id="717774.Marme_2690"/>
<evidence type="ECO:0000256" key="2">
    <source>
        <dbReference type="ARBA" id="ARBA00023027"/>
    </source>
</evidence>
<dbReference type="PATRIC" id="fig|717774.3.peg.2776"/>
<dbReference type="InterPro" id="IPR036291">
    <property type="entry name" value="NAD(P)-bd_dom_sf"/>
</dbReference>
<evidence type="ECO:0000259" key="3">
    <source>
        <dbReference type="Pfam" id="PF02826"/>
    </source>
</evidence>
<dbReference type="KEGG" id="mme:Marme_2690"/>
<dbReference type="PANTHER" id="PTHR43333:SF1">
    <property type="entry name" value="D-ISOMER SPECIFIC 2-HYDROXYACID DEHYDROGENASE NAD-BINDING DOMAIN-CONTAINING PROTEIN"/>
    <property type="match status" value="1"/>
</dbReference>
<dbReference type="InterPro" id="IPR006140">
    <property type="entry name" value="D-isomer_DH_NAD-bd"/>
</dbReference>
<reference evidence="4 5" key="1">
    <citation type="journal article" date="2012" name="Stand. Genomic Sci.">
        <title>Complete genome sequence of the melanogenic marine bacterium Marinomonas mediterranea type strain (MMB-1(T)).</title>
        <authorList>
            <person name="Lucas-Elio P."/>
            <person name="Goodwin L."/>
            <person name="Woyke T."/>
            <person name="Pitluck S."/>
            <person name="Nolan M."/>
            <person name="Kyrpides N.C."/>
            <person name="Detter J.C."/>
            <person name="Copeland A."/>
            <person name="Teshima H."/>
            <person name="Bruce D."/>
            <person name="Detter C."/>
            <person name="Tapia R."/>
            <person name="Han S."/>
            <person name="Land M.L."/>
            <person name="Ivanova N."/>
            <person name="Mikhailova N."/>
            <person name="Johnston A.W."/>
            <person name="Sanchez-Amat A."/>
        </authorList>
    </citation>
    <scope>NUCLEOTIDE SEQUENCE [LARGE SCALE GENOMIC DNA]</scope>
    <source>
        <strain evidence="5">ATCC 700492 / JCM 21426 / NBRC 103028 / MMB-1</strain>
    </source>
</reference>
<dbReference type="RefSeq" id="WP_013661824.1">
    <property type="nucleotide sequence ID" value="NC_015276.1"/>
</dbReference>
<dbReference type="GO" id="GO:0051287">
    <property type="term" value="F:NAD binding"/>
    <property type="evidence" value="ECO:0007669"/>
    <property type="project" value="InterPro"/>
</dbReference>
<dbReference type="eggNOG" id="COG0111">
    <property type="taxonomic scope" value="Bacteria"/>
</dbReference>
<feature type="domain" description="D-isomer specific 2-hydroxyacid dehydrogenase NAD-binding" evidence="3">
    <location>
        <begin position="105"/>
        <end position="275"/>
    </location>
</feature>
<dbReference type="Pfam" id="PF02826">
    <property type="entry name" value="2-Hacid_dh_C"/>
    <property type="match status" value="1"/>
</dbReference>
<sequence>MSAYILLASNDSEFNDELMLHANQYEPDFEWVLPDDDRASCATVAACWFPDKDLLTRFPNIQCLHSLAAGVEHLGETLLHSSLPICRIVDEEQKVGMLEYVLWGVLYFQRDFDRAVENQKRNHWQRYPQKKAEEITIGIMGLGEIGGYVANGLANQGYKVSGWSRTAKSFDNIQCFSGNSGLDRFLENTQIVVNLLPLNDSTYRLINESFLDKLPDDAMLINCGRGGHICYQDLCNALSRGTLRGAILDVFDDEPLQESNALWHTPNVLITPHMASASSSQVLVKQVIDNTQRFVEGRDLINTVGYAD</sequence>
<dbReference type="EC" id="1.1.1.81" evidence="4"/>
<gene>
    <name evidence="4" type="ordered locus">Marme_2690</name>
</gene>
<protein>
    <submittedName>
        <fullName evidence="4">Hydroxypyruvate reductase</fullName>
        <ecNumber evidence="4">1.1.1.81</ecNumber>
    </submittedName>
</protein>
<dbReference type="AlphaFoldDB" id="F2JY90"/>
<name>F2JY90_MARM1</name>
<keyword evidence="1 4" id="KW-0560">Oxidoreductase</keyword>
<accession>F2JY90</accession>
<organism evidence="4 5">
    <name type="scientific">Marinomonas mediterranea (strain ATCC 700492 / JCM 21426 / NBRC 103028 / MMB-1)</name>
    <dbReference type="NCBI Taxonomy" id="717774"/>
    <lineage>
        <taxon>Bacteria</taxon>
        <taxon>Pseudomonadati</taxon>
        <taxon>Pseudomonadota</taxon>
        <taxon>Gammaproteobacteria</taxon>
        <taxon>Oceanospirillales</taxon>
        <taxon>Oceanospirillaceae</taxon>
        <taxon>Marinomonas</taxon>
    </lineage>
</organism>
<evidence type="ECO:0000313" key="4">
    <source>
        <dbReference type="EMBL" id="ADZ91921.1"/>
    </source>
</evidence>
<evidence type="ECO:0000256" key="1">
    <source>
        <dbReference type="ARBA" id="ARBA00023002"/>
    </source>
</evidence>
<keyword evidence="2" id="KW-0520">NAD</keyword>
<dbReference type="HOGENOM" id="CLU_019796_1_0_6"/>
<dbReference type="CDD" id="cd12164">
    <property type="entry name" value="GDH_like_2"/>
    <property type="match status" value="1"/>
</dbReference>
<dbReference type="OrthoDB" id="9787219at2"/>
<dbReference type="PANTHER" id="PTHR43333">
    <property type="entry name" value="2-HACID_DH_C DOMAIN-CONTAINING PROTEIN"/>
    <property type="match status" value="1"/>
</dbReference>